<keyword evidence="2" id="KW-0479">Metal-binding</keyword>
<dbReference type="OMA" id="MLPGHWR"/>
<dbReference type="Gene3D" id="3.50.30.80">
    <property type="entry name" value="IlvD/EDD C-terminal domain-like"/>
    <property type="match status" value="1"/>
</dbReference>
<dbReference type="PANTHER" id="PTHR43183:SF1">
    <property type="entry name" value="HYPOTHETICAL DIHYDROXY-ACID DEHYDRATASE (EUROFUNG)-RELATED"/>
    <property type="match status" value="1"/>
</dbReference>
<protein>
    <submittedName>
        <fullName evidence="9">Dehydratase IlvD1</fullName>
    </submittedName>
</protein>
<dbReference type="RefSeq" id="XP_047763989.1">
    <property type="nucleotide sequence ID" value="XM_047909657.1"/>
</dbReference>
<gene>
    <name evidence="9" type="ORF">CLAFUR5_10509</name>
</gene>
<dbReference type="Pfam" id="PF24877">
    <property type="entry name" value="ILV_EDD_C"/>
    <property type="match status" value="1"/>
</dbReference>
<reference evidence="9" key="1">
    <citation type="submission" date="2021-12" db="EMBL/GenBank/DDBJ databases">
        <authorList>
            <person name="Zaccaron A."/>
            <person name="Stergiopoulos I."/>
        </authorList>
    </citation>
    <scope>NUCLEOTIDE SEQUENCE</scope>
    <source>
        <strain evidence="9">Race5_Kim</strain>
    </source>
</reference>
<accession>A0A9Q8PBW5</accession>
<reference evidence="9" key="2">
    <citation type="journal article" date="2022" name="Microb. Genom.">
        <title>A chromosome-scale genome assembly of the tomato pathogen Cladosporium fulvum reveals a compartmentalized genome architecture and the presence of a dispensable chromosome.</title>
        <authorList>
            <person name="Zaccaron A.Z."/>
            <person name="Chen L.H."/>
            <person name="Samaras A."/>
            <person name="Stergiopoulos I."/>
        </authorList>
    </citation>
    <scope>NUCLEOTIDE SEQUENCE</scope>
    <source>
        <strain evidence="9">Race5_Kim</strain>
    </source>
</reference>
<organism evidence="9 10">
    <name type="scientific">Passalora fulva</name>
    <name type="common">Tomato leaf mold</name>
    <name type="synonym">Cladosporium fulvum</name>
    <dbReference type="NCBI Taxonomy" id="5499"/>
    <lineage>
        <taxon>Eukaryota</taxon>
        <taxon>Fungi</taxon>
        <taxon>Dikarya</taxon>
        <taxon>Ascomycota</taxon>
        <taxon>Pezizomycotina</taxon>
        <taxon>Dothideomycetes</taxon>
        <taxon>Dothideomycetidae</taxon>
        <taxon>Mycosphaerellales</taxon>
        <taxon>Mycosphaerellaceae</taxon>
        <taxon>Fulvia</taxon>
    </lineage>
</organism>
<keyword evidence="5" id="KW-0456">Lyase</keyword>
<dbReference type="NCBIfam" id="NF004784">
    <property type="entry name" value="PRK06131.1"/>
    <property type="match status" value="1"/>
</dbReference>
<dbReference type="GO" id="GO:0016836">
    <property type="term" value="F:hydro-lyase activity"/>
    <property type="evidence" value="ECO:0007669"/>
    <property type="project" value="UniProtKB-ARBA"/>
</dbReference>
<dbReference type="InterPro" id="IPR000581">
    <property type="entry name" value="ILV_EDD_N"/>
</dbReference>
<evidence type="ECO:0000256" key="1">
    <source>
        <dbReference type="ARBA" id="ARBA00006486"/>
    </source>
</evidence>
<evidence type="ECO:0000313" key="10">
    <source>
        <dbReference type="Proteomes" id="UP000756132"/>
    </source>
</evidence>
<evidence type="ECO:0000256" key="2">
    <source>
        <dbReference type="ARBA" id="ARBA00022723"/>
    </source>
</evidence>
<dbReference type="InterPro" id="IPR056740">
    <property type="entry name" value="ILV_EDD_C"/>
</dbReference>
<dbReference type="PROSITE" id="PS00886">
    <property type="entry name" value="ILVD_EDD_1"/>
    <property type="match status" value="1"/>
</dbReference>
<dbReference type="SUPFAM" id="SSF52016">
    <property type="entry name" value="LeuD/IlvD-like"/>
    <property type="match status" value="1"/>
</dbReference>
<evidence type="ECO:0000256" key="3">
    <source>
        <dbReference type="ARBA" id="ARBA00023004"/>
    </source>
</evidence>
<dbReference type="EMBL" id="CP090169">
    <property type="protein sequence ID" value="UJO19623.1"/>
    <property type="molecule type" value="Genomic_DNA"/>
</dbReference>
<dbReference type="InterPro" id="IPR037237">
    <property type="entry name" value="IlvD/EDD_N"/>
</dbReference>
<dbReference type="GO" id="GO:0046872">
    <property type="term" value="F:metal ion binding"/>
    <property type="evidence" value="ECO:0007669"/>
    <property type="project" value="UniProtKB-KW"/>
</dbReference>
<dbReference type="InterPro" id="IPR052352">
    <property type="entry name" value="Sugar_Degrad_Dehydratases"/>
</dbReference>
<dbReference type="InterPro" id="IPR042096">
    <property type="entry name" value="Dihydro-acid_dehy_C"/>
</dbReference>
<dbReference type="KEGG" id="ffu:CLAFUR5_10509"/>
<keyword evidence="10" id="KW-1185">Reference proteome</keyword>
<feature type="domain" description="Dihydroxy-acid/6-phosphogluconate dehydratase N-terminal" evidence="7">
    <location>
        <begin position="78"/>
        <end position="393"/>
    </location>
</feature>
<feature type="compositionally biased region" description="Polar residues" evidence="6">
    <location>
        <begin position="13"/>
        <end position="37"/>
    </location>
</feature>
<evidence type="ECO:0000313" key="9">
    <source>
        <dbReference type="EMBL" id="UJO19623.1"/>
    </source>
</evidence>
<dbReference type="Pfam" id="PF00920">
    <property type="entry name" value="ILVD_EDD_N"/>
    <property type="match status" value="1"/>
</dbReference>
<evidence type="ECO:0000256" key="5">
    <source>
        <dbReference type="ARBA" id="ARBA00023239"/>
    </source>
</evidence>
<keyword evidence="4" id="KW-0411">Iron-sulfur</keyword>
<dbReference type="OrthoDB" id="3851628at2759"/>
<dbReference type="GO" id="GO:0051536">
    <property type="term" value="F:iron-sulfur cluster binding"/>
    <property type="evidence" value="ECO:0007669"/>
    <property type="project" value="UniProtKB-KW"/>
</dbReference>
<dbReference type="GeneID" id="71990387"/>
<dbReference type="Proteomes" id="UP000756132">
    <property type="component" value="Chromosome 7"/>
</dbReference>
<sequence length="626" mass="66939">MAEPGEAQESPDHQPSNNQTSTQTPIPHSLQDYNLTHPITSPTGLRSGLTNYGDPHFSLFLRKVFIKAAGYSDDALSRPIIGIINTGSSYNPCHANVPQLIDAVKRGVQLHGGLAVEFPTISLHESFSSPTSMFLRNLMSMDTEEMIRAQPMDSCVMIGGCDKTIPAQLMGSISANKPVISLATGPMMPGSFGGQRLGACTDCRNNWAAYRAGELDIEDINGINNELAPTIGTCGVMGTASTIACVTVALGLMPISGATAPAVSSARLRVAEETGSIAVAVAAHLEERRPQTILSRESFLNAIIVLQAIGGSTNAVVHLMAIINRHPDVAGTITLKTFDEIGRKTPLLVDLKPSGDNYMNDFHNAGGMLALLHTLRPLLFLEARTIAGKTLGETLDATPFKTFQYSKDLIRPLSNPLYPASALVALYGNLAPRGAILKAAASKDRRLLEFEGPAVVFENTADLAQRIDSEELEVTKDSVLVLKGIGLIGNPGMPEAGVIPIPRKLKGVKDMLRLSDGRMSGTAGGTIVLHISPEAAIVDSPFGILKSGDTVRCSLEKRLLEVDLSEEEIARRVSERLTALQSSGQQVNDKRVTGKKRGYRGLYESSVNQAEEGGDFDFLTARYTDG</sequence>
<evidence type="ECO:0000259" key="7">
    <source>
        <dbReference type="Pfam" id="PF00920"/>
    </source>
</evidence>
<evidence type="ECO:0000256" key="4">
    <source>
        <dbReference type="ARBA" id="ARBA00023014"/>
    </source>
</evidence>
<comment type="similarity">
    <text evidence="1">Belongs to the IlvD/Edd family.</text>
</comment>
<proteinExistence type="inferred from homology"/>
<dbReference type="AlphaFoldDB" id="A0A9Q8PBW5"/>
<name>A0A9Q8PBW5_PASFU</name>
<dbReference type="InterPro" id="IPR020558">
    <property type="entry name" value="DiOHA_6PGluconate_deHydtase_CS"/>
</dbReference>
<feature type="region of interest" description="Disordered" evidence="6">
    <location>
        <begin position="1"/>
        <end position="37"/>
    </location>
</feature>
<evidence type="ECO:0000256" key="6">
    <source>
        <dbReference type="SAM" id="MobiDB-lite"/>
    </source>
</evidence>
<dbReference type="SUPFAM" id="SSF143975">
    <property type="entry name" value="IlvD/EDD N-terminal domain-like"/>
    <property type="match status" value="1"/>
</dbReference>
<dbReference type="PANTHER" id="PTHR43183">
    <property type="entry name" value="HYPOTHETICAL DIHYDROXYACID DEHYDRATASE (EUROFUNG)-RELATED"/>
    <property type="match status" value="1"/>
</dbReference>
<keyword evidence="3" id="KW-0408">Iron</keyword>
<feature type="domain" description="Dihydroxy-acid/6-phosphogluconate dehydratase C-terminal" evidence="8">
    <location>
        <begin position="409"/>
        <end position="613"/>
    </location>
</feature>
<evidence type="ECO:0000259" key="8">
    <source>
        <dbReference type="Pfam" id="PF24877"/>
    </source>
</evidence>